<protein>
    <submittedName>
        <fullName evidence="4">NAD(P)H-dependent oxidoreductase subunit E</fullName>
    </submittedName>
</protein>
<evidence type="ECO:0000256" key="3">
    <source>
        <dbReference type="ARBA" id="ARBA00023014"/>
    </source>
</evidence>
<name>A0ABU4HKB1_9ACTN</name>
<keyword evidence="3" id="KW-0411">Iron-sulfur</keyword>
<dbReference type="InterPro" id="IPR042128">
    <property type="entry name" value="NuoE_dom"/>
</dbReference>
<reference evidence="4 5" key="2">
    <citation type="submission" date="2023-10" db="EMBL/GenBank/DDBJ databases">
        <authorList>
            <person name="Han X.F."/>
        </authorList>
    </citation>
    <scope>NUCLEOTIDE SEQUENCE [LARGE SCALE GENOMIC DNA]</scope>
    <source>
        <strain evidence="4 5">KCTC 39840</strain>
    </source>
</reference>
<sequence>MAEQTSAVARYGHGSRIPGWDDSVDLSKDPAVVPDPATTPVPDALRAEIEASMAKYPEFRSATIPALHAAQAVHGWCSPEAIEQVACVMRLTPGYVTAVATFYDMFETKPVGRQRVYVCTNISCSLRGGKEMLAAVEAAAGGDPDFNVRGFECLGACDIAPMASVNGEFVGPLELADAEQLIADLREGREVLPDKQLSRRPCADPGANPNG</sequence>
<dbReference type="Gene3D" id="1.10.10.1590">
    <property type="entry name" value="NADH-quinone oxidoreductase subunit E"/>
    <property type="match status" value="1"/>
</dbReference>
<dbReference type="Gene3D" id="3.40.30.10">
    <property type="entry name" value="Glutaredoxin"/>
    <property type="match status" value="1"/>
</dbReference>
<keyword evidence="5" id="KW-1185">Reference proteome</keyword>
<organism evidence="4 5">
    <name type="scientific">Conexibacter stalactiti</name>
    <dbReference type="NCBI Taxonomy" id="1940611"/>
    <lineage>
        <taxon>Bacteria</taxon>
        <taxon>Bacillati</taxon>
        <taxon>Actinomycetota</taxon>
        <taxon>Thermoleophilia</taxon>
        <taxon>Solirubrobacterales</taxon>
        <taxon>Conexibacteraceae</taxon>
        <taxon>Conexibacter</taxon>
    </lineage>
</organism>
<evidence type="ECO:0000313" key="5">
    <source>
        <dbReference type="Proteomes" id="UP001284601"/>
    </source>
</evidence>
<keyword evidence="2" id="KW-0408">Iron</keyword>
<evidence type="ECO:0000313" key="4">
    <source>
        <dbReference type="EMBL" id="MDW5593738.1"/>
    </source>
</evidence>
<dbReference type="CDD" id="cd03064">
    <property type="entry name" value="TRX_Fd_NuoE"/>
    <property type="match status" value="1"/>
</dbReference>
<dbReference type="InterPro" id="IPR041921">
    <property type="entry name" value="NuoE_N"/>
</dbReference>
<reference evidence="5" key="1">
    <citation type="submission" date="2023-07" db="EMBL/GenBank/DDBJ databases">
        <title>Conexibacter stalactiti sp. nov., isolated from stalactites in a lava cave and emended description of the genus Conexibacter.</title>
        <authorList>
            <person name="Lee S.D."/>
        </authorList>
    </citation>
    <scope>NUCLEOTIDE SEQUENCE [LARGE SCALE GENOMIC DNA]</scope>
    <source>
        <strain evidence="5">KCTC 39840</strain>
    </source>
</reference>
<evidence type="ECO:0000256" key="1">
    <source>
        <dbReference type="ARBA" id="ARBA00022723"/>
    </source>
</evidence>
<dbReference type="SUPFAM" id="SSF52833">
    <property type="entry name" value="Thioredoxin-like"/>
    <property type="match status" value="1"/>
</dbReference>
<keyword evidence="1" id="KW-0479">Metal-binding</keyword>
<proteinExistence type="predicted"/>
<evidence type="ECO:0000256" key="2">
    <source>
        <dbReference type="ARBA" id="ARBA00023004"/>
    </source>
</evidence>
<dbReference type="Pfam" id="PF01257">
    <property type="entry name" value="2Fe-2S_thioredx"/>
    <property type="match status" value="1"/>
</dbReference>
<dbReference type="PANTHER" id="PTHR10371">
    <property type="entry name" value="NADH DEHYDROGENASE UBIQUINONE FLAVOPROTEIN 2, MITOCHONDRIAL"/>
    <property type="match status" value="1"/>
</dbReference>
<dbReference type="Proteomes" id="UP001284601">
    <property type="component" value="Unassembled WGS sequence"/>
</dbReference>
<comment type="caution">
    <text evidence="4">The sequence shown here is derived from an EMBL/GenBank/DDBJ whole genome shotgun (WGS) entry which is preliminary data.</text>
</comment>
<dbReference type="InterPro" id="IPR036249">
    <property type="entry name" value="Thioredoxin-like_sf"/>
</dbReference>
<dbReference type="RefSeq" id="WP_318595997.1">
    <property type="nucleotide sequence ID" value="NZ_JAWSTH010000008.1"/>
</dbReference>
<accession>A0ABU4HKB1</accession>
<gene>
    <name evidence="4" type="ORF">R7226_05295</name>
</gene>
<dbReference type="EMBL" id="JAWSTH010000008">
    <property type="protein sequence ID" value="MDW5593738.1"/>
    <property type="molecule type" value="Genomic_DNA"/>
</dbReference>
<dbReference type="PANTHER" id="PTHR10371:SF3">
    <property type="entry name" value="NADH DEHYDROGENASE [UBIQUINONE] FLAVOPROTEIN 2, MITOCHONDRIAL"/>
    <property type="match status" value="1"/>
</dbReference>